<dbReference type="AlphaFoldDB" id="A0A383RS75"/>
<keyword evidence="2" id="KW-1185">Reference proteome</keyword>
<reference evidence="2" key="1">
    <citation type="submission" date="2018-08" db="EMBL/GenBank/DDBJ databases">
        <authorList>
            <person name="Blom J."/>
        </authorList>
    </citation>
    <scope>NUCLEOTIDE SEQUENCE [LARGE SCALE GENOMIC DNA]</scope>
    <source>
        <strain evidence="2">CCOS 865</strain>
    </source>
</reference>
<sequence>MTSHQRARRVATWRGSFFALTFCTGWLLLSALAGTITS</sequence>
<protein>
    <submittedName>
        <fullName evidence="1">Uncharacterized protein</fullName>
    </submittedName>
</protein>
<evidence type="ECO:0000313" key="2">
    <source>
        <dbReference type="Proteomes" id="UP000263595"/>
    </source>
</evidence>
<evidence type="ECO:0000313" key="1">
    <source>
        <dbReference type="EMBL" id="SYX89919.1"/>
    </source>
</evidence>
<dbReference type="EMBL" id="UNOZ01000013">
    <property type="protein sequence ID" value="SYX89919.1"/>
    <property type="molecule type" value="Genomic_DNA"/>
</dbReference>
<organism evidence="1 2">
    <name type="scientific">Pseudomonas reidholzensis</name>
    <dbReference type="NCBI Taxonomy" id="1785162"/>
    <lineage>
        <taxon>Bacteria</taxon>
        <taxon>Pseudomonadati</taxon>
        <taxon>Pseudomonadota</taxon>
        <taxon>Gammaproteobacteria</taxon>
        <taxon>Pseudomonadales</taxon>
        <taxon>Pseudomonadaceae</taxon>
        <taxon>Pseudomonas</taxon>
    </lineage>
</organism>
<name>A0A383RS75_9PSED</name>
<accession>A0A383RS75</accession>
<proteinExistence type="predicted"/>
<dbReference type="Proteomes" id="UP000263595">
    <property type="component" value="Unassembled WGS sequence"/>
</dbReference>
<gene>
    <name evidence="1" type="ORF">CCOS865_02185</name>
</gene>